<feature type="domain" description="Ubiquitin-like" evidence="2">
    <location>
        <begin position="446"/>
        <end position="518"/>
    </location>
</feature>
<keyword evidence="4" id="KW-1185">Reference proteome</keyword>
<comment type="caution">
    <text evidence="3">The sequence shown here is derived from an EMBL/GenBank/DDBJ whole genome shotgun (WGS) entry which is preliminary data.</text>
</comment>
<dbReference type="InterPro" id="IPR022617">
    <property type="entry name" value="Rad60/SUMO-like_dom"/>
</dbReference>
<dbReference type="PROSITE" id="PS50053">
    <property type="entry name" value="UBIQUITIN_2"/>
    <property type="match status" value="1"/>
</dbReference>
<feature type="compositionally biased region" description="Basic and acidic residues" evidence="1">
    <location>
        <begin position="216"/>
        <end position="228"/>
    </location>
</feature>
<dbReference type="AlphaFoldDB" id="A0AAN9U707"/>
<reference evidence="3 4" key="1">
    <citation type="journal article" date="2023" name="PLoS ONE">
        <title>Cytospora paraplurivora sp. nov. isolated from orchards with fruit tree decline syndrome in Ontario, Canada.</title>
        <authorList>
            <person name="Ilyukhin E."/>
            <person name="Nguyen H.D.T."/>
            <person name="Castle A.J."/>
            <person name="Ellouze W."/>
        </authorList>
    </citation>
    <scope>NUCLEOTIDE SEQUENCE [LARGE SCALE GENOMIC DNA]</scope>
    <source>
        <strain evidence="3 4">FDS-564</strain>
    </source>
</reference>
<organism evidence="3 4">
    <name type="scientific">Cytospora paraplurivora</name>
    <dbReference type="NCBI Taxonomy" id="2898453"/>
    <lineage>
        <taxon>Eukaryota</taxon>
        <taxon>Fungi</taxon>
        <taxon>Dikarya</taxon>
        <taxon>Ascomycota</taxon>
        <taxon>Pezizomycotina</taxon>
        <taxon>Sordariomycetes</taxon>
        <taxon>Sordariomycetidae</taxon>
        <taxon>Diaporthales</taxon>
        <taxon>Cytosporaceae</taxon>
        <taxon>Cytospora</taxon>
    </lineage>
</organism>
<feature type="compositionally biased region" description="Acidic residues" evidence="1">
    <location>
        <begin position="34"/>
        <end position="48"/>
    </location>
</feature>
<evidence type="ECO:0000256" key="1">
    <source>
        <dbReference type="SAM" id="MobiDB-lite"/>
    </source>
</evidence>
<evidence type="ECO:0000259" key="2">
    <source>
        <dbReference type="PROSITE" id="PS50053"/>
    </source>
</evidence>
<proteinExistence type="predicted"/>
<evidence type="ECO:0000313" key="4">
    <source>
        <dbReference type="Proteomes" id="UP001320245"/>
    </source>
</evidence>
<dbReference type="InterPro" id="IPR029071">
    <property type="entry name" value="Ubiquitin-like_domsf"/>
</dbReference>
<accession>A0AAN9U707</accession>
<name>A0AAN9U707_9PEZI</name>
<dbReference type="Pfam" id="PF11976">
    <property type="entry name" value="Rad60-SLD"/>
    <property type="match status" value="1"/>
</dbReference>
<feature type="region of interest" description="Disordered" evidence="1">
    <location>
        <begin position="273"/>
        <end position="295"/>
    </location>
</feature>
<dbReference type="Gene3D" id="3.10.20.90">
    <property type="entry name" value="Phosphatidylinositol 3-kinase Catalytic Subunit, Chain A, domain 1"/>
    <property type="match status" value="1"/>
</dbReference>
<sequence length="518" mass="57553">MADTIQGPAKASKKKKPLAFLRSAPKPAPVINLDGDDSDKKDEDDDSLDLFRRSKDFFPIVIQEQESPRAEAPEHKRDGGKHDSDASNSSTQSPPPRSIKRRKLSSPVRSDNIWESHEDLYGPATPPRHISTSSSPSPKPTSTPHRSNKKQATPSSAGPEKIGKVQAVQTDNLPTPSRSISRQTLVDEAEVIASNNDLEHVMPNENAVRTRSSTVGREDVSMPAKNEESSPGPITLDDSDDDLIESTSPPKEDDPFAHFVQRAREREEAAKAAAEAAAASRHNNEIGIPDGGASKKREPMIEVKIFVHSRMSKYPDVATFGAKRGLHQPLGVIRRTYLAWMRKQGNAVSEKDESEIFLTWKGRRIYDSSTGVGLGWNPSTGGDFRTAQRTSGFTKGGILLEAWTQEDLDSVLAAQELQKRIDRGELEDDFPDDEVEEEQAELPTKIRISLKEKDQEPAKMSVPGDYEIRLIVGVYRKMKKIPEDREIKLRYEGEWLEGGMTIEQADIDDLCTVEVYIK</sequence>
<feature type="compositionally biased region" description="Polar residues" evidence="1">
    <location>
        <begin position="167"/>
        <end position="184"/>
    </location>
</feature>
<feature type="compositionally biased region" description="Basic and acidic residues" evidence="1">
    <location>
        <begin position="66"/>
        <end position="85"/>
    </location>
</feature>
<evidence type="ECO:0000313" key="3">
    <source>
        <dbReference type="EMBL" id="KAK7741716.1"/>
    </source>
</evidence>
<gene>
    <name evidence="3" type="ORF">SLS53_004776</name>
</gene>
<feature type="region of interest" description="Disordered" evidence="1">
    <location>
        <begin position="1"/>
        <end position="255"/>
    </location>
</feature>
<feature type="compositionally biased region" description="Low complexity" evidence="1">
    <location>
        <begin position="127"/>
        <end position="145"/>
    </location>
</feature>
<dbReference type="SUPFAM" id="SSF54236">
    <property type="entry name" value="Ubiquitin-like"/>
    <property type="match status" value="1"/>
</dbReference>
<dbReference type="InterPro" id="IPR000626">
    <property type="entry name" value="Ubiquitin-like_dom"/>
</dbReference>
<dbReference type="Proteomes" id="UP001320245">
    <property type="component" value="Unassembled WGS sequence"/>
</dbReference>
<protein>
    <recommendedName>
        <fullName evidence="2">Ubiquitin-like domain-containing protein</fullName>
    </recommendedName>
</protein>
<dbReference type="EMBL" id="JAJSPL020000017">
    <property type="protein sequence ID" value="KAK7741716.1"/>
    <property type="molecule type" value="Genomic_DNA"/>
</dbReference>